<evidence type="ECO:0008006" key="3">
    <source>
        <dbReference type="Google" id="ProtNLM"/>
    </source>
</evidence>
<dbReference type="AlphaFoldDB" id="A0A0S8FQL8"/>
<dbReference type="STRING" id="1703779.AMJ83_08845"/>
<dbReference type="Proteomes" id="UP000051373">
    <property type="component" value="Unassembled WGS sequence"/>
</dbReference>
<evidence type="ECO:0000313" key="2">
    <source>
        <dbReference type="Proteomes" id="UP000051373"/>
    </source>
</evidence>
<organism evidence="1 2">
    <name type="scientific">candidate division WOR_3 bacterium SM23_42</name>
    <dbReference type="NCBI Taxonomy" id="1703779"/>
    <lineage>
        <taxon>Bacteria</taxon>
        <taxon>Bacteria division WOR-3</taxon>
    </lineage>
</organism>
<proteinExistence type="predicted"/>
<reference evidence="1 2" key="1">
    <citation type="journal article" date="2015" name="Microbiome">
        <title>Genomic resolution of linkages in carbon, nitrogen, and sulfur cycling among widespread estuary sediment bacteria.</title>
        <authorList>
            <person name="Baker B.J."/>
            <person name="Lazar C.S."/>
            <person name="Teske A.P."/>
            <person name="Dick G.J."/>
        </authorList>
    </citation>
    <scope>NUCLEOTIDE SEQUENCE [LARGE SCALE GENOMIC DNA]</scope>
    <source>
        <strain evidence="1">SM23_42</strain>
    </source>
</reference>
<dbReference type="EMBL" id="LJUJ01000021">
    <property type="protein sequence ID" value="KPK63013.1"/>
    <property type="molecule type" value="Genomic_DNA"/>
</dbReference>
<sequence length="132" mass="14624">MAGYSCAPLVKKLGIKPNSVITLVNAPRNFGKTLKDMPEGVILQKRLSKKNNLIIWFVKSQKILKSSIRRMITLVGKGGLWIVWPKKSSGMASDLTQRSVREVGLAAGLVDYKICAIDQTWSGLKFAHRKGK</sequence>
<comment type="caution">
    <text evidence="1">The sequence shown here is derived from an EMBL/GenBank/DDBJ whole genome shotgun (WGS) entry which is preliminary data.</text>
</comment>
<evidence type="ECO:0000313" key="1">
    <source>
        <dbReference type="EMBL" id="KPK63013.1"/>
    </source>
</evidence>
<name>A0A0S8FQL8_UNCW3</name>
<accession>A0A0S8FQL8</accession>
<protein>
    <recommendedName>
        <fullName evidence="3">DUF3052 domain-containing protein</fullName>
    </recommendedName>
</protein>
<gene>
    <name evidence="1" type="ORF">AMJ83_08845</name>
</gene>